<dbReference type="Proteomes" id="UP000051922">
    <property type="component" value="Unassembled WGS sequence"/>
</dbReference>
<evidence type="ECO:0000256" key="1">
    <source>
        <dbReference type="SAM" id="Phobius"/>
    </source>
</evidence>
<evidence type="ECO:0008006" key="4">
    <source>
        <dbReference type="Google" id="ProtNLM"/>
    </source>
</evidence>
<feature type="transmembrane region" description="Helical" evidence="1">
    <location>
        <begin position="46"/>
        <end position="62"/>
    </location>
</feature>
<dbReference type="EMBL" id="AZFJ01000053">
    <property type="protein sequence ID" value="KRL85340.1"/>
    <property type="molecule type" value="Genomic_DNA"/>
</dbReference>
<feature type="transmembrane region" description="Helical" evidence="1">
    <location>
        <begin position="74"/>
        <end position="92"/>
    </location>
</feature>
<dbReference type="OrthoDB" id="2326357at2"/>
<reference evidence="2 3" key="1">
    <citation type="journal article" date="2015" name="Genome Announc.">
        <title>Expanding the biotechnology potential of lactobacilli through comparative genomics of 213 strains and associated genera.</title>
        <authorList>
            <person name="Sun Z."/>
            <person name="Harris H.M."/>
            <person name="McCann A."/>
            <person name="Guo C."/>
            <person name="Argimon S."/>
            <person name="Zhang W."/>
            <person name="Yang X."/>
            <person name="Jeffery I.B."/>
            <person name="Cooney J.C."/>
            <person name="Kagawa T.F."/>
            <person name="Liu W."/>
            <person name="Song Y."/>
            <person name="Salvetti E."/>
            <person name="Wrobel A."/>
            <person name="Rasinkangas P."/>
            <person name="Parkhill J."/>
            <person name="Rea M.C."/>
            <person name="O'Sullivan O."/>
            <person name="Ritari J."/>
            <person name="Douillard F.P."/>
            <person name="Paul Ross R."/>
            <person name="Yang R."/>
            <person name="Briner A.E."/>
            <person name="Felis G.E."/>
            <person name="de Vos W.M."/>
            <person name="Barrangou R."/>
            <person name="Klaenhammer T.R."/>
            <person name="Caufield P.W."/>
            <person name="Cui Y."/>
            <person name="Zhang H."/>
            <person name="O'Toole P.W."/>
        </authorList>
    </citation>
    <scope>NUCLEOTIDE SEQUENCE [LARGE SCALE GENOMIC DNA]</scope>
    <source>
        <strain evidence="2 3">DSM 15945</strain>
    </source>
</reference>
<name>A0A0R1TVS5_9LACO</name>
<keyword evidence="1" id="KW-1133">Transmembrane helix</keyword>
<protein>
    <recommendedName>
        <fullName evidence="4">SPW repeat-containing protein</fullName>
    </recommendedName>
</protein>
<keyword evidence="1" id="KW-0472">Membrane</keyword>
<feature type="transmembrane region" description="Helical" evidence="1">
    <location>
        <begin position="7"/>
        <end position="26"/>
    </location>
</feature>
<evidence type="ECO:0000313" key="3">
    <source>
        <dbReference type="Proteomes" id="UP000051922"/>
    </source>
</evidence>
<organism evidence="2 3">
    <name type="scientific">Lacticaseibacillus pantheris DSM 15945 = JCM 12539 = NBRC 106106</name>
    <dbReference type="NCBI Taxonomy" id="1423783"/>
    <lineage>
        <taxon>Bacteria</taxon>
        <taxon>Bacillati</taxon>
        <taxon>Bacillota</taxon>
        <taxon>Bacilli</taxon>
        <taxon>Lactobacillales</taxon>
        <taxon>Lactobacillaceae</taxon>
        <taxon>Lacticaseibacillus</taxon>
    </lineage>
</organism>
<dbReference type="PATRIC" id="fig|1423783.4.peg.1859"/>
<accession>A0A0R1TVS5</accession>
<gene>
    <name evidence="2" type="ORF">FC50_GL001814</name>
</gene>
<keyword evidence="3" id="KW-1185">Reference proteome</keyword>
<sequence length="131" mass="14579">MLEKIKAYPEHVAVGIGLILIGWVSYLTPPPFTWPPVFRDIGNDHGFDVLFIAVGAALLWWVMSNRHDLEVDNLFLSVAVGCLTLLTATQMAHAWHAGLLFSGAMPWVQDLVITVLVVRLAWREDDNGTLD</sequence>
<dbReference type="STRING" id="1423783.FC50_GL001814"/>
<proteinExistence type="predicted"/>
<keyword evidence="1" id="KW-0812">Transmembrane</keyword>
<dbReference type="RefSeq" id="WP_056957017.1">
    <property type="nucleotide sequence ID" value="NZ_AZFJ01000053.1"/>
</dbReference>
<evidence type="ECO:0000313" key="2">
    <source>
        <dbReference type="EMBL" id="KRL85340.1"/>
    </source>
</evidence>
<dbReference type="AlphaFoldDB" id="A0A0R1TVS5"/>
<comment type="caution">
    <text evidence="2">The sequence shown here is derived from an EMBL/GenBank/DDBJ whole genome shotgun (WGS) entry which is preliminary data.</text>
</comment>